<dbReference type="Proteomes" id="UP000534286">
    <property type="component" value="Unassembled WGS sequence"/>
</dbReference>
<keyword evidence="3" id="KW-0804">Transcription</keyword>
<dbReference type="GO" id="GO:0000976">
    <property type="term" value="F:transcription cis-regulatory region binding"/>
    <property type="evidence" value="ECO:0007669"/>
    <property type="project" value="TreeGrafter"/>
</dbReference>
<evidence type="ECO:0000256" key="3">
    <source>
        <dbReference type="ARBA" id="ARBA00023163"/>
    </source>
</evidence>
<gene>
    <name evidence="6" type="ORF">FHR32_008227</name>
</gene>
<sequence length="227" mass="25419">MSEGLRERKKRETRLRISDIATGLFLARGFDNVTVAEVARTADVSVNTVFNYFATKEDLLFDRQDEVEELPSKVVRERGPGESAAEALRRDFLDALDTRHWRYGFHEGSDDFARMLGASPSLAARVREMNERREQALARTLADEVDADSDDLTPRLVAAQICATLHTLMTYTVQRMLAGESTDTIAPDLREQAGHAFRLLESGIGDYCIRWEDIPRAGGADTSRAIP</sequence>
<accession>A0A7W7S6K8</accession>
<dbReference type="Pfam" id="PF00440">
    <property type="entry name" value="TetR_N"/>
    <property type="match status" value="1"/>
</dbReference>
<dbReference type="InterPro" id="IPR050109">
    <property type="entry name" value="HTH-type_TetR-like_transc_reg"/>
</dbReference>
<evidence type="ECO:0000313" key="7">
    <source>
        <dbReference type="Proteomes" id="UP000534286"/>
    </source>
</evidence>
<dbReference type="PANTHER" id="PTHR30055:SF234">
    <property type="entry name" value="HTH-TYPE TRANSCRIPTIONAL REGULATOR BETI"/>
    <property type="match status" value="1"/>
</dbReference>
<dbReference type="Gene3D" id="1.10.357.10">
    <property type="entry name" value="Tetracycline Repressor, domain 2"/>
    <property type="match status" value="1"/>
</dbReference>
<dbReference type="AlphaFoldDB" id="A0A7W7S6K8"/>
<keyword evidence="2 4" id="KW-0238">DNA-binding</keyword>
<evidence type="ECO:0000313" key="6">
    <source>
        <dbReference type="EMBL" id="MBB4943826.1"/>
    </source>
</evidence>
<feature type="domain" description="HTH tetR-type" evidence="5">
    <location>
        <begin position="11"/>
        <end position="71"/>
    </location>
</feature>
<name>A0A7W7S6K8_9ACTN</name>
<dbReference type="InterPro" id="IPR041347">
    <property type="entry name" value="MftR_C"/>
</dbReference>
<evidence type="ECO:0000256" key="1">
    <source>
        <dbReference type="ARBA" id="ARBA00023015"/>
    </source>
</evidence>
<protein>
    <submittedName>
        <fullName evidence="6">AcrR family transcriptional regulator</fullName>
    </submittedName>
</protein>
<dbReference type="GO" id="GO:0003700">
    <property type="term" value="F:DNA-binding transcription factor activity"/>
    <property type="evidence" value="ECO:0007669"/>
    <property type="project" value="TreeGrafter"/>
</dbReference>
<evidence type="ECO:0000256" key="4">
    <source>
        <dbReference type="PROSITE-ProRule" id="PRU00335"/>
    </source>
</evidence>
<evidence type="ECO:0000259" key="5">
    <source>
        <dbReference type="PROSITE" id="PS50977"/>
    </source>
</evidence>
<feature type="DNA-binding region" description="H-T-H motif" evidence="4">
    <location>
        <begin position="34"/>
        <end position="53"/>
    </location>
</feature>
<keyword evidence="7" id="KW-1185">Reference proteome</keyword>
<reference evidence="6 7" key="1">
    <citation type="submission" date="2020-08" db="EMBL/GenBank/DDBJ databases">
        <title>Sequencing the genomes of 1000 actinobacteria strains.</title>
        <authorList>
            <person name="Klenk H.-P."/>
        </authorList>
    </citation>
    <scope>NUCLEOTIDE SEQUENCE [LARGE SCALE GENOMIC DNA]</scope>
    <source>
        <strain evidence="6 7">DSM 43023</strain>
    </source>
</reference>
<dbReference type="InterPro" id="IPR001647">
    <property type="entry name" value="HTH_TetR"/>
</dbReference>
<proteinExistence type="predicted"/>
<comment type="caution">
    <text evidence="6">The sequence shown here is derived from an EMBL/GenBank/DDBJ whole genome shotgun (WGS) entry which is preliminary data.</text>
</comment>
<dbReference type="PANTHER" id="PTHR30055">
    <property type="entry name" value="HTH-TYPE TRANSCRIPTIONAL REGULATOR RUTR"/>
    <property type="match status" value="1"/>
</dbReference>
<dbReference type="PROSITE" id="PS50977">
    <property type="entry name" value="HTH_TETR_2"/>
    <property type="match status" value="1"/>
</dbReference>
<dbReference type="Pfam" id="PF17754">
    <property type="entry name" value="TetR_C_14"/>
    <property type="match status" value="1"/>
</dbReference>
<dbReference type="PRINTS" id="PR00455">
    <property type="entry name" value="HTHTETR"/>
</dbReference>
<dbReference type="Gene3D" id="1.10.10.60">
    <property type="entry name" value="Homeodomain-like"/>
    <property type="match status" value="1"/>
</dbReference>
<dbReference type="RefSeq" id="WP_184759741.1">
    <property type="nucleotide sequence ID" value="NZ_BAABEK010000076.1"/>
</dbReference>
<organism evidence="6 7">
    <name type="scientific">Streptosporangium album</name>
    <dbReference type="NCBI Taxonomy" id="47479"/>
    <lineage>
        <taxon>Bacteria</taxon>
        <taxon>Bacillati</taxon>
        <taxon>Actinomycetota</taxon>
        <taxon>Actinomycetes</taxon>
        <taxon>Streptosporangiales</taxon>
        <taxon>Streptosporangiaceae</taxon>
        <taxon>Streptosporangium</taxon>
    </lineage>
</organism>
<dbReference type="SUPFAM" id="SSF46689">
    <property type="entry name" value="Homeodomain-like"/>
    <property type="match status" value="1"/>
</dbReference>
<evidence type="ECO:0000256" key="2">
    <source>
        <dbReference type="ARBA" id="ARBA00023125"/>
    </source>
</evidence>
<keyword evidence="1" id="KW-0805">Transcription regulation</keyword>
<dbReference type="EMBL" id="JACHJU010000006">
    <property type="protein sequence ID" value="MBB4943826.1"/>
    <property type="molecule type" value="Genomic_DNA"/>
</dbReference>
<dbReference type="InterPro" id="IPR009057">
    <property type="entry name" value="Homeodomain-like_sf"/>
</dbReference>